<dbReference type="InterPro" id="IPR000792">
    <property type="entry name" value="Tscrpt_reg_LuxR_C"/>
</dbReference>
<reference evidence="2 3" key="1">
    <citation type="submission" date="2019-08" db="EMBL/GenBank/DDBJ databases">
        <authorList>
            <person name="Peeters C."/>
        </authorList>
    </citation>
    <scope>NUCLEOTIDE SEQUENCE [LARGE SCALE GENOMIC DNA]</scope>
    <source>
        <strain evidence="2 3">LMG 30175</strain>
    </source>
</reference>
<keyword evidence="3" id="KW-1185">Reference proteome</keyword>
<dbReference type="GO" id="GO:0006355">
    <property type="term" value="P:regulation of DNA-templated transcription"/>
    <property type="evidence" value="ECO:0007669"/>
    <property type="project" value="InterPro"/>
</dbReference>
<accession>A0A5E4S0J0</accession>
<dbReference type="Proteomes" id="UP000414233">
    <property type="component" value="Unassembled WGS sequence"/>
</dbReference>
<dbReference type="InterPro" id="IPR036388">
    <property type="entry name" value="WH-like_DNA-bd_sf"/>
</dbReference>
<dbReference type="Gene3D" id="1.10.10.10">
    <property type="entry name" value="Winged helix-like DNA-binding domain superfamily/Winged helix DNA-binding domain"/>
    <property type="match status" value="1"/>
</dbReference>
<dbReference type="RefSeq" id="WP_224788560.1">
    <property type="nucleotide sequence ID" value="NZ_CABPRZ010000002.1"/>
</dbReference>
<protein>
    <submittedName>
        <fullName evidence="2">Helix-turn-helix transcriptional regulator</fullName>
    </submittedName>
</protein>
<dbReference type="InterPro" id="IPR016032">
    <property type="entry name" value="Sig_transdc_resp-reg_C-effctor"/>
</dbReference>
<organism evidence="2 3">
    <name type="scientific">Pandoraea terrae</name>
    <dbReference type="NCBI Taxonomy" id="1537710"/>
    <lineage>
        <taxon>Bacteria</taxon>
        <taxon>Pseudomonadati</taxon>
        <taxon>Pseudomonadota</taxon>
        <taxon>Betaproteobacteria</taxon>
        <taxon>Burkholderiales</taxon>
        <taxon>Burkholderiaceae</taxon>
        <taxon>Pandoraea</taxon>
    </lineage>
</organism>
<dbReference type="AlphaFoldDB" id="A0A5E4S0J0"/>
<proteinExistence type="predicted"/>
<feature type="domain" description="HTH luxR-type" evidence="1">
    <location>
        <begin position="330"/>
        <end position="387"/>
    </location>
</feature>
<gene>
    <name evidence="2" type="ORF">PTE30175_00453</name>
</gene>
<dbReference type="SUPFAM" id="SSF46894">
    <property type="entry name" value="C-terminal effector domain of the bipartite response regulators"/>
    <property type="match status" value="1"/>
</dbReference>
<dbReference type="EMBL" id="CABPRZ010000002">
    <property type="protein sequence ID" value="VVD68641.1"/>
    <property type="molecule type" value="Genomic_DNA"/>
</dbReference>
<sequence length="395" mass="43795">MVRHKSALAAQPASTRHDGALALSLESFGELLHLIQRGPLSPVPWQDALQWLGKHLHANWVTLMLRPQTVDRAGLVLVAQAGSQVRGAGAYSQHGYALDPFVKLPPDRIMSIDEVIDDKTWRNSEFFRQFLAPYDIAYMLGVDFRTEDRVDCHFRICRASTEAPFSEADRAFCAMLLPHLKLSVHMHSLIDGMESERKLYAGAVDRMMVGTVVLDETGAIVSTNSVAEEIFAERDGLTLSHGAIRIAYTDEARQFQDLQRKAMAMPAETGPVLAEAMSITRPSGKTKLGMVLRSIPLAEWSEGKRRPAVAIFIRDPERKSQASEDILKRLFGLTSAEATLAVMLANGLTLDEAVYELDIRKNTGRAHLRAIFSKTGVRRQTMLVHLVLSSVAQLV</sequence>
<evidence type="ECO:0000259" key="1">
    <source>
        <dbReference type="SMART" id="SM00421"/>
    </source>
</evidence>
<evidence type="ECO:0000313" key="2">
    <source>
        <dbReference type="EMBL" id="VVD68641.1"/>
    </source>
</evidence>
<evidence type="ECO:0000313" key="3">
    <source>
        <dbReference type="Proteomes" id="UP000414233"/>
    </source>
</evidence>
<dbReference type="SMART" id="SM00421">
    <property type="entry name" value="HTH_LUXR"/>
    <property type="match status" value="1"/>
</dbReference>
<name>A0A5E4S0J0_9BURK</name>
<dbReference type="GO" id="GO:0003677">
    <property type="term" value="F:DNA binding"/>
    <property type="evidence" value="ECO:0007669"/>
    <property type="project" value="InterPro"/>
</dbReference>